<feature type="chain" id="PRO_5011511572" evidence="1">
    <location>
        <begin position="29"/>
        <end position="274"/>
    </location>
</feature>
<evidence type="ECO:0000256" key="1">
    <source>
        <dbReference type="SAM" id="SignalP"/>
    </source>
</evidence>
<dbReference type="RefSeq" id="WP_090923155.1">
    <property type="nucleotide sequence ID" value="NZ_FMVM01000014.1"/>
</dbReference>
<gene>
    <name evidence="2" type="ORF">SAMN05720606_11435</name>
</gene>
<feature type="signal peptide" evidence="1">
    <location>
        <begin position="1"/>
        <end position="28"/>
    </location>
</feature>
<dbReference type="EMBL" id="FMVM01000014">
    <property type="protein sequence ID" value="SCY97560.1"/>
    <property type="molecule type" value="Genomic_DNA"/>
</dbReference>
<evidence type="ECO:0000313" key="2">
    <source>
        <dbReference type="EMBL" id="SCY97560.1"/>
    </source>
</evidence>
<accession>A0A1G5KBZ0</accession>
<reference evidence="3" key="1">
    <citation type="submission" date="2016-10" db="EMBL/GenBank/DDBJ databases">
        <authorList>
            <person name="Varghese N."/>
            <person name="Submissions S."/>
        </authorList>
    </citation>
    <scope>NUCLEOTIDE SEQUENCE [LARGE SCALE GENOMIC DNA]</scope>
    <source>
        <strain evidence="3">BL9</strain>
    </source>
</reference>
<protein>
    <submittedName>
        <fullName evidence="2">Uncharacterized protein</fullName>
    </submittedName>
</protein>
<dbReference type="AlphaFoldDB" id="A0A1G5KBZ0"/>
<dbReference type="STRING" id="582692.SAMN05720606_11435"/>
<keyword evidence="1" id="KW-0732">Signal</keyword>
<dbReference type="Proteomes" id="UP000198538">
    <property type="component" value="Unassembled WGS sequence"/>
</dbReference>
<dbReference type="Gene3D" id="2.120.10.30">
    <property type="entry name" value="TolB, C-terminal domain"/>
    <property type="match status" value="1"/>
</dbReference>
<dbReference type="InterPro" id="IPR011042">
    <property type="entry name" value="6-blade_b-propeller_TolB-like"/>
</dbReference>
<keyword evidence="3" id="KW-1185">Reference proteome</keyword>
<organism evidence="2 3">
    <name type="scientific">Paenibacillus polysaccharolyticus</name>
    <dbReference type="NCBI Taxonomy" id="582692"/>
    <lineage>
        <taxon>Bacteria</taxon>
        <taxon>Bacillati</taxon>
        <taxon>Bacillota</taxon>
        <taxon>Bacilli</taxon>
        <taxon>Bacillales</taxon>
        <taxon>Paenibacillaceae</taxon>
        <taxon>Paenibacillus</taxon>
    </lineage>
</organism>
<sequence length="274" mass="30337">MKAAKTILSSILAIGVMTTLSGVSQVSADQGSKMTSLTSVKSASVEPDLYQEVPKFQKTLSKNKVIWNGKNIELIANIVAEENVPASESKVIRSIVISKGKMKQTIKADDLGEKWHEIIRIVDSNSGNWVAVQAAKSAGNAVILVNLKTGESTNLHDRLAEEGKKGVESIPSLNWSPVEDKLAISYGNTEKSSLAIYDAKKGTFEYIPRTTNYISTGVILWHKNGKSFDYISEYPSDQMSLFRYNTAAKKVKPIKKMTRKEFQQFMKLDQQVQD</sequence>
<evidence type="ECO:0000313" key="3">
    <source>
        <dbReference type="Proteomes" id="UP000198538"/>
    </source>
</evidence>
<dbReference type="SUPFAM" id="SSF82171">
    <property type="entry name" value="DPP6 N-terminal domain-like"/>
    <property type="match status" value="1"/>
</dbReference>
<name>A0A1G5KBZ0_9BACL</name>
<proteinExistence type="predicted"/>